<evidence type="ECO:0000313" key="2">
    <source>
        <dbReference type="Proteomes" id="UP000054988"/>
    </source>
</evidence>
<protein>
    <recommendedName>
        <fullName evidence="3">F-box domain-containing protein</fullName>
    </recommendedName>
</protein>
<gene>
    <name evidence="1" type="ORF">WG66_12540</name>
</gene>
<sequence>MPLLPFPTNDLICNCLSPRDLYRYSRANREAYGYVQSYRTRAFDIYTLLSRYSTEPEINQLRILQALTGMLISGSTASQFFNRLLYPQSDLDIRGTSIQWGSR</sequence>
<evidence type="ECO:0008006" key="3">
    <source>
        <dbReference type="Google" id="ProtNLM"/>
    </source>
</evidence>
<accession>A0A0W0FEZ9</accession>
<reference evidence="1 2" key="1">
    <citation type="submission" date="2015-12" db="EMBL/GenBank/DDBJ databases">
        <title>Draft genome sequence of Moniliophthora roreri, the causal agent of frosty pod rot of cacao.</title>
        <authorList>
            <person name="Aime M.C."/>
            <person name="Diaz-Valderrama J.R."/>
            <person name="Kijpornyongpan T."/>
            <person name="Phillips-Mora W."/>
        </authorList>
    </citation>
    <scope>NUCLEOTIDE SEQUENCE [LARGE SCALE GENOMIC DNA]</scope>
    <source>
        <strain evidence="1 2">MCA 2952</strain>
    </source>
</reference>
<evidence type="ECO:0000313" key="1">
    <source>
        <dbReference type="EMBL" id="KTB34907.1"/>
    </source>
</evidence>
<proteinExistence type="predicted"/>
<dbReference type="EMBL" id="LATX01002023">
    <property type="protein sequence ID" value="KTB34907.1"/>
    <property type="molecule type" value="Genomic_DNA"/>
</dbReference>
<comment type="caution">
    <text evidence="1">The sequence shown here is derived from an EMBL/GenBank/DDBJ whole genome shotgun (WGS) entry which is preliminary data.</text>
</comment>
<name>A0A0W0FEZ9_MONRR</name>
<dbReference type="Proteomes" id="UP000054988">
    <property type="component" value="Unassembled WGS sequence"/>
</dbReference>
<organism evidence="1 2">
    <name type="scientific">Moniliophthora roreri</name>
    <name type="common">Frosty pod rot fungus</name>
    <name type="synonym">Monilia roreri</name>
    <dbReference type="NCBI Taxonomy" id="221103"/>
    <lineage>
        <taxon>Eukaryota</taxon>
        <taxon>Fungi</taxon>
        <taxon>Dikarya</taxon>
        <taxon>Basidiomycota</taxon>
        <taxon>Agaricomycotina</taxon>
        <taxon>Agaricomycetes</taxon>
        <taxon>Agaricomycetidae</taxon>
        <taxon>Agaricales</taxon>
        <taxon>Marasmiineae</taxon>
        <taxon>Marasmiaceae</taxon>
        <taxon>Moniliophthora</taxon>
    </lineage>
</organism>
<dbReference type="AlphaFoldDB" id="A0A0W0FEZ9"/>